<dbReference type="Pfam" id="PF00929">
    <property type="entry name" value="RNase_T"/>
    <property type="match status" value="1"/>
</dbReference>
<protein>
    <submittedName>
        <fullName evidence="5">DEDDh 3'-5' exonuclease</fullName>
    </submittedName>
</protein>
<dbReference type="SUPFAM" id="SSF53098">
    <property type="entry name" value="Ribonuclease H-like"/>
    <property type="match status" value="1"/>
</dbReference>
<evidence type="ECO:0000256" key="1">
    <source>
        <dbReference type="ARBA" id="ARBA00022722"/>
    </source>
</evidence>
<dbReference type="CDD" id="cd06127">
    <property type="entry name" value="DEDDh"/>
    <property type="match status" value="1"/>
</dbReference>
<keyword evidence="1" id="KW-0540">Nuclease</keyword>
<evidence type="ECO:0000256" key="2">
    <source>
        <dbReference type="ARBA" id="ARBA00022801"/>
    </source>
</evidence>
<reference evidence="5 6" key="1">
    <citation type="journal article" date="2015" name="Genome Announc.">
        <title>The 474-Kilobase-Pair Complete Genome Sequence of CeV-01B, a Virus Infecting Haptolina (Chrysochromulina) ericina (Prymnesiophyceae).</title>
        <authorList>
            <person name="Gallot-Lavallee L."/>
            <person name="Pagarete A."/>
            <person name="Legendre M."/>
            <person name="Santini S."/>
            <person name="Sandaa R.A."/>
            <person name="Himmelbauer H."/>
            <person name="Ogata H."/>
            <person name="Bratbak G."/>
            <person name="Claverie J.M."/>
        </authorList>
    </citation>
    <scope>NUCLEOTIDE SEQUENCE [LARGE SCALE GENOMIC DNA]</scope>
    <source>
        <strain evidence="5">CeV-01B</strain>
    </source>
</reference>
<evidence type="ECO:0000313" key="5">
    <source>
        <dbReference type="EMBL" id="ALH23123.1"/>
    </source>
</evidence>
<dbReference type="Gene3D" id="3.30.420.10">
    <property type="entry name" value="Ribonuclease H-like superfamily/Ribonuclease H"/>
    <property type="match status" value="1"/>
</dbReference>
<name>A0A0N9R3M9_9VIRU</name>
<dbReference type="InterPro" id="IPR036397">
    <property type="entry name" value="RNaseH_sf"/>
</dbReference>
<dbReference type="InterPro" id="IPR013520">
    <property type="entry name" value="Ribonucl_H"/>
</dbReference>
<dbReference type="SMART" id="SM00479">
    <property type="entry name" value="EXOIII"/>
    <property type="match status" value="1"/>
</dbReference>
<dbReference type="KEGG" id="vg:26049084"/>
<dbReference type="Proteomes" id="UP000203826">
    <property type="component" value="Segment"/>
</dbReference>
<gene>
    <name evidence="5" type="ORF">ceV_217</name>
</gene>
<evidence type="ECO:0000313" key="6">
    <source>
        <dbReference type="Proteomes" id="UP000203826"/>
    </source>
</evidence>
<dbReference type="PANTHER" id="PTHR30231:SF4">
    <property type="entry name" value="PROTEIN NEN2"/>
    <property type="match status" value="1"/>
</dbReference>
<feature type="domain" description="Exonuclease" evidence="4">
    <location>
        <begin position="2"/>
        <end position="201"/>
    </location>
</feature>
<sequence length="217" mass="25568">MKILIFDTETSGLPEERNCSVLSTQKWPYILQLSYILYDTEENIILTYVDTLIDIDNNVNIDPESINIHKITKEICKKNGKSIKDVLTQFNYVLNLSDLLIGHNLEFDKNILIVEYIRNKLNHNFNPKNIPIPSFCTMKNSKSICQLTYKNRYGKIIAKYPKLLELYKHYFNTEPDGLHNAMTDVIVTFRCYYKMQFNLDIFECSLDIKKLKDQYLN</sequence>
<dbReference type="OrthoDB" id="22292at10239"/>
<keyword evidence="2" id="KW-0378">Hydrolase</keyword>
<dbReference type="GO" id="GO:0008408">
    <property type="term" value="F:3'-5' exonuclease activity"/>
    <property type="evidence" value="ECO:0007669"/>
    <property type="project" value="TreeGrafter"/>
</dbReference>
<proteinExistence type="predicted"/>
<dbReference type="InterPro" id="IPR012337">
    <property type="entry name" value="RNaseH-like_sf"/>
</dbReference>
<organism evidence="5 6">
    <name type="scientific">Chrysochromulina ericina virus CeV-01B</name>
    <dbReference type="NCBI Taxonomy" id="3070830"/>
    <lineage>
        <taxon>Viruses</taxon>
        <taxon>Varidnaviria</taxon>
        <taxon>Bamfordvirae</taxon>
        <taxon>Nucleocytoviricota</taxon>
        <taxon>Megaviricetes</taxon>
        <taxon>Imitervirales</taxon>
        <taxon>Mesomimiviridae</taxon>
        <taxon>Tethysvirus</taxon>
        <taxon>Tethysvirus raunefjordenense</taxon>
    </lineage>
</organism>
<keyword evidence="3 5" id="KW-0269">Exonuclease</keyword>
<dbReference type="PANTHER" id="PTHR30231">
    <property type="entry name" value="DNA POLYMERASE III SUBUNIT EPSILON"/>
    <property type="match status" value="1"/>
</dbReference>
<evidence type="ECO:0000259" key="4">
    <source>
        <dbReference type="SMART" id="SM00479"/>
    </source>
</evidence>
<accession>A0A0N9R3M9</accession>
<dbReference type="GO" id="GO:0003676">
    <property type="term" value="F:nucleic acid binding"/>
    <property type="evidence" value="ECO:0007669"/>
    <property type="project" value="InterPro"/>
</dbReference>
<dbReference type="EMBL" id="KT820662">
    <property type="protein sequence ID" value="ALH23123.1"/>
    <property type="molecule type" value="Genomic_DNA"/>
</dbReference>
<keyword evidence="6" id="KW-1185">Reference proteome</keyword>
<evidence type="ECO:0000256" key="3">
    <source>
        <dbReference type="ARBA" id="ARBA00022839"/>
    </source>
</evidence>